<proteinExistence type="predicted"/>
<reference evidence="1 2" key="1">
    <citation type="journal article" date="2011" name="J. Bacteriol.">
        <title>Genome sequence of strain IMCC3088, a proteorhodopsin-containing marine bacterium belonging to the OM60/NOR5 clade.</title>
        <authorList>
            <person name="Jang Y."/>
            <person name="Oh H.M."/>
            <person name="Kang I."/>
            <person name="Lee K."/>
            <person name="Yang S.J."/>
            <person name="Cho J.C."/>
        </authorList>
    </citation>
    <scope>NUCLEOTIDE SEQUENCE [LARGE SCALE GENOMIC DNA]</scope>
    <source>
        <strain evidence="1 2">IMCC3088</strain>
    </source>
</reference>
<evidence type="ECO:0000313" key="1">
    <source>
        <dbReference type="EMBL" id="EGG30378.1"/>
    </source>
</evidence>
<comment type="caution">
    <text evidence="1">The sequence shown here is derived from an EMBL/GenBank/DDBJ whole genome shotgun (WGS) entry which is preliminary data.</text>
</comment>
<dbReference type="STRING" id="2518989.IMCC3088_624"/>
<organism evidence="1 2">
    <name type="scientific">Aequoribacter fuscus</name>
    <dbReference type="NCBI Taxonomy" id="2518989"/>
    <lineage>
        <taxon>Bacteria</taxon>
        <taxon>Pseudomonadati</taxon>
        <taxon>Pseudomonadota</taxon>
        <taxon>Gammaproteobacteria</taxon>
        <taxon>Cellvibrionales</taxon>
        <taxon>Halieaceae</taxon>
        <taxon>Aequoribacter</taxon>
    </lineage>
</organism>
<sequence>MPDTFVIRNQLGHYYSKSKVWTDGRDAQAVAQFKYRDEALNTVVELSSKDIELRAEIVEPELTDSGKLKLEVSEHPLPGETQEHISVAI</sequence>
<accession>F3L012</accession>
<dbReference type="Proteomes" id="UP000005615">
    <property type="component" value="Unassembled WGS sequence"/>
</dbReference>
<evidence type="ECO:0000313" key="2">
    <source>
        <dbReference type="Proteomes" id="UP000005615"/>
    </source>
</evidence>
<gene>
    <name evidence="1" type="ORF">IMCC3088_624</name>
</gene>
<dbReference type="AlphaFoldDB" id="F3L012"/>
<keyword evidence="2" id="KW-1185">Reference proteome</keyword>
<name>F3L012_9GAMM</name>
<dbReference type="RefSeq" id="WP_009575007.1">
    <property type="nucleotide sequence ID" value="NZ_AEIG01000016.1"/>
</dbReference>
<dbReference type="EMBL" id="AEIG01000016">
    <property type="protein sequence ID" value="EGG30378.1"/>
    <property type="molecule type" value="Genomic_DNA"/>
</dbReference>
<dbReference type="OrthoDB" id="5740699at2"/>
<protein>
    <submittedName>
        <fullName evidence="1">Uncharacterized protein</fullName>
    </submittedName>
</protein>